<keyword evidence="2" id="KW-0288">FMN</keyword>
<gene>
    <name evidence="4" type="ordered locus">Desor_1853</name>
</gene>
<sequence length="200" mass="21256">MLIAAINGSPNRDGNTAMLLRETLSAAQKLGAEPHLINVAEALNDLAQPFCDSCTYPCNAACAEGNKLGEALAILRRADGLIIGSPVYYGTISGQLAAFWDKTNTLWQSKALLNVVGGAVTVAQARFGGQETTLKAIHDLMLVQGMIIVGDGHRDFDCGHHGVCAQQPSGEDVNAIERAHIMARRIVEVAGATQSLRYRS</sequence>
<reference evidence="5" key="1">
    <citation type="submission" date="2011-11" db="EMBL/GenBank/DDBJ databases">
        <title>Complete sequence of Desulfosporosinus orientis DSM 765.</title>
        <authorList>
            <person name="Lucas S."/>
            <person name="Han J."/>
            <person name="Lapidus A."/>
            <person name="Cheng J.-F."/>
            <person name="Goodwin L."/>
            <person name="Pitluck S."/>
            <person name="Peters L."/>
            <person name="Ovchinnikova G."/>
            <person name="Teshima H."/>
            <person name="Detter J.C."/>
            <person name="Han C."/>
            <person name="Tapia R."/>
            <person name="Land M."/>
            <person name="Hauser L."/>
            <person name="Kyrpides N."/>
            <person name="Ivanova N."/>
            <person name="Pagani I."/>
            <person name="Pester M."/>
            <person name="Spring S."/>
            <person name="Ollivier B."/>
            <person name="Rattei T."/>
            <person name="Klenk H.-P."/>
            <person name="Wagner M."/>
            <person name="Loy A."/>
            <person name="Woyke T."/>
        </authorList>
    </citation>
    <scope>NUCLEOTIDE SEQUENCE [LARGE SCALE GENOMIC DNA]</scope>
    <source>
        <strain evidence="5">ATCC 19365 / DSM 765 / NCIMB 8382 / VKM B-1628</strain>
    </source>
</reference>
<dbReference type="InterPro" id="IPR051796">
    <property type="entry name" value="ISF_SsuE-like"/>
</dbReference>
<feature type="domain" description="NADPH-dependent FMN reductase-like" evidence="3">
    <location>
        <begin position="1"/>
        <end position="153"/>
    </location>
</feature>
<dbReference type="Pfam" id="PF03358">
    <property type="entry name" value="FMN_red"/>
    <property type="match status" value="1"/>
</dbReference>
<organism evidence="4 5">
    <name type="scientific">Desulfosporosinus orientis (strain ATCC 19365 / DSM 765 / NCIMB 8382 / VKM B-1628 / Singapore I)</name>
    <name type="common">Desulfotomaculum orientis</name>
    <dbReference type="NCBI Taxonomy" id="768706"/>
    <lineage>
        <taxon>Bacteria</taxon>
        <taxon>Bacillati</taxon>
        <taxon>Bacillota</taxon>
        <taxon>Clostridia</taxon>
        <taxon>Eubacteriales</taxon>
        <taxon>Desulfitobacteriaceae</taxon>
        <taxon>Desulfosporosinus</taxon>
    </lineage>
</organism>
<evidence type="ECO:0000313" key="5">
    <source>
        <dbReference type="Proteomes" id="UP000006346"/>
    </source>
</evidence>
<evidence type="ECO:0000256" key="1">
    <source>
        <dbReference type="ARBA" id="ARBA00022630"/>
    </source>
</evidence>
<evidence type="ECO:0000259" key="3">
    <source>
        <dbReference type="Pfam" id="PF03358"/>
    </source>
</evidence>
<dbReference type="AlphaFoldDB" id="G7WAY5"/>
<dbReference type="EMBL" id="CP003108">
    <property type="protein sequence ID" value="AET67486.1"/>
    <property type="molecule type" value="Genomic_DNA"/>
</dbReference>
<accession>G7WAY5</accession>
<dbReference type="InterPro" id="IPR029039">
    <property type="entry name" value="Flavoprotein-like_sf"/>
</dbReference>
<dbReference type="RefSeq" id="WP_014184301.1">
    <property type="nucleotide sequence ID" value="NC_016584.1"/>
</dbReference>
<dbReference type="OrthoDB" id="6398207at2"/>
<dbReference type="Proteomes" id="UP000006346">
    <property type="component" value="Chromosome"/>
</dbReference>
<proteinExistence type="predicted"/>
<evidence type="ECO:0000313" key="4">
    <source>
        <dbReference type="EMBL" id="AET67486.1"/>
    </source>
</evidence>
<dbReference type="Gene3D" id="3.40.50.360">
    <property type="match status" value="1"/>
</dbReference>
<dbReference type="SUPFAM" id="SSF52218">
    <property type="entry name" value="Flavoproteins"/>
    <property type="match status" value="1"/>
</dbReference>
<protein>
    <submittedName>
        <fullName evidence="4">Multimeric flavodoxin WrbA</fullName>
    </submittedName>
</protein>
<dbReference type="PATRIC" id="fig|768706.3.peg.1867"/>
<dbReference type="PANTHER" id="PTHR43278:SF1">
    <property type="entry name" value="IRON-SULFUR FLAVOPROTEIN MJ1083"/>
    <property type="match status" value="1"/>
</dbReference>
<name>G7WAY5_DESOD</name>
<reference evidence="4 5" key="2">
    <citation type="journal article" date="2012" name="J. Bacteriol.">
        <title>Complete genome sequences of Desulfosporosinus orientis DSM765T, Desulfosporosinus youngiae DSM17734T, Desulfosporosinus meridiei DSM13257T, and Desulfosporosinus acidiphilus DSM22704T.</title>
        <authorList>
            <person name="Pester M."/>
            <person name="Brambilla E."/>
            <person name="Alazard D."/>
            <person name="Rattei T."/>
            <person name="Weinmaier T."/>
            <person name="Han J."/>
            <person name="Lucas S."/>
            <person name="Lapidus A."/>
            <person name="Cheng J.F."/>
            <person name="Goodwin L."/>
            <person name="Pitluck S."/>
            <person name="Peters L."/>
            <person name="Ovchinnikova G."/>
            <person name="Teshima H."/>
            <person name="Detter J.C."/>
            <person name="Han C.S."/>
            <person name="Tapia R."/>
            <person name="Land M.L."/>
            <person name="Hauser L."/>
            <person name="Kyrpides N.C."/>
            <person name="Ivanova N.N."/>
            <person name="Pagani I."/>
            <person name="Huntmann M."/>
            <person name="Wei C.L."/>
            <person name="Davenport K.W."/>
            <person name="Daligault H."/>
            <person name="Chain P.S."/>
            <person name="Chen A."/>
            <person name="Mavromatis K."/>
            <person name="Markowitz V."/>
            <person name="Szeto E."/>
            <person name="Mikhailova N."/>
            <person name="Pati A."/>
            <person name="Wagner M."/>
            <person name="Woyke T."/>
            <person name="Ollivier B."/>
            <person name="Klenk H.P."/>
            <person name="Spring S."/>
            <person name="Loy A."/>
        </authorList>
    </citation>
    <scope>NUCLEOTIDE SEQUENCE [LARGE SCALE GENOMIC DNA]</scope>
    <source>
        <strain evidence="5">ATCC 19365 / DSM 765 / NCIMB 8382 / VKM B-1628</strain>
    </source>
</reference>
<keyword evidence="1" id="KW-0285">Flavoprotein</keyword>
<dbReference type="STRING" id="768706.Desor_1853"/>
<dbReference type="HOGENOM" id="CLU_050993_3_0_9"/>
<dbReference type="InterPro" id="IPR005025">
    <property type="entry name" value="FMN_Rdtase-like_dom"/>
</dbReference>
<dbReference type="PANTHER" id="PTHR43278">
    <property type="entry name" value="NAD(P)H-DEPENDENT FMN-CONTAINING OXIDOREDUCTASE YWQN-RELATED"/>
    <property type="match status" value="1"/>
</dbReference>
<dbReference type="eggNOG" id="COG0655">
    <property type="taxonomic scope" value="Bacteria"/>
</dbReference>
<keyword evidence="5" id="KW-1185">Reference proteome</keyword>
<dbReference type="GO" id="GO:0016491">
    <property type="term" value="F:oxidoreductase activity"/>
    <property type="evidence" value="ECO:0007669"/>
    <property type="project" value="InterPro"/>
</dbReference>
<dbReference type="KEGG" id="dor:Desor_1853"/>
<evidence type="ECO:0000256" key="2">
    <source>
        <dbReference type="ARBA" id="ARBA00022643"/>
    </source>
</evidence>